<dbReference type="PROSITE" id="PS50234">
    <property type="entry name" value="VWFA"/>
    <property type="match status" value="1"/>
</dbReference>
<evidence type="ECO:0000259" key="4">
    <source>
        <dbReference type="PROSITE" id="PS51820"/>
    </source>
</evidence>
<keyword evidence="6" id="KW-1185">Reference proteome</keyword>
<dbReference type="CDD" id="cd00198">
    <property type="entry name" value="vWFA"/>
    <property type="match status" value="1"/>
</dbReference>
<dbReference type="EMBL" id="CP035033">
    <property type="protein sequence ID" value="QAB14306.1"/>
    <property type="molecule type" value="Genomic_DNA"/>
</dbReference>
<evidence type="ECO:0000259" key="2">
    <source>
        <dbReference type="PROSITE" id="PS50234"/>
    </source>
</evidence>
<dbReference type="Gene3D" id="2.60.40.2810">
    <property type="match status" value="1"/>
</dbReference>
<proteinExistence type="predicted"/>
<dbReference type="InterPro" id="IPR002126">
    <property type="entry name" value="Cadherin-like_dom"/>
</dbReference>
<feature type="region of interest" description="Disordered" evidence="1">
    <location>
        <begin position="1"/>
        <end position="21"/>
    </location>
</feature>
<accession>A0A451G4B4</accession>
<gene>
    <name evidence="5" type="ORF">EPV75_00760</name>
</gene>
<dbReference type="InterPro" id="IPR011049">
    <property type="entry name" value="Serralysin-like_metalloprot_C"/>
</dbReference>
<dbReference type="Pfam" id="PF17892">
    <property type="entry name" value="Cadherin_5"/>
    <property type="match status" value="13"/>
</dbReference>
<dbReference type="Proteomes" id="UP000285478">
    <property type="component" value="Chromosome"/>
</dbReference>
<dbReference type="GO" id="GO:0016020">
    <property type="term" value="C:membrane"/>
    <property type="evidence" value="ECO:0007669"/>
    <property type="project" value="InterPro"/>
</dbReference>
<dbReference type="InterPro" id="IPR037524">
    <property type="entry name" value="PA14/GLEYA"/>
</dbReference>
<dbReference type="PROSITE" id="PS50268">
    <property type="entry name" value="CADHERIN_2"/>
    <property type="match status" value="1"/>
</dbReference>
<name>A0A451G4B4_9GAMM</name>
<dbReference type="PANTHER" id="PTHR34720">
    <property type="entry name" value="MICROCYSTIN DEPENDENT PROTEIN"/>
    <property type="match status" value="1"/>
</dbReference>
<dbReference type="GO" id="GO:0007156">
    <property type="term" value="P:homophilic cell adhesion via plasma membrane adhesion molecules"/>
    <property type="evidence" value="ECO:0007669"/>
    <property type="project" value="InterPro"/>
</dbReference>
<dbReference type="PROSITE" id="PS51820">
    <property type="entry name" value="PA14"/>
    <property type="match status" value="1"/>
</dbReference>
<dbReference type="Gene3D" id="3.40.50.410">
    <property type="entry name" value="von Willebrand factor, type A domain"/>
    <property type="match status" value="1"/>
</dbReference>
<dbReference type="InterPro" id="IPR044016">
    <property type="entry name" value="Big_13"/>
</dbReference>
<dbReference type="Gene3D" id="2.60.40.10">
    <property type="entry name" value="Immunoglobulins"/>
    <property type="match status" value="4"/>
</dbReference>
<dbReference type="SUPFAM" id="SSF53300">
    <property type="entry name" value="vWA-like"/>
    <property type="match status" value="1"/>
</dbReference>
<feature type="domain" description="VWFA" evidence="2">
    <location>
        <begin position="2143"/>
        <end position="2342"/>
    </location>
</feature>
<feature type="domain" description="Cadherin" evidence="3">
    <location>
        <begin position="1165"/>
        <end position="1271"/>
    </location>
</feature>
<evidence type="ECO:0000313" key="5">
    <source>
        <dbReference type="EMBL" id="QAB14306.1"/>
    </source>
</evidence>
<dbReference type="InterPro" id="IPR049826">
    <property type="entry name" value="Ig-like_ice"/>
</dbReference>
<reference evidence="5 6" key="1">
    <citation type="journal article" date="2018" name="Environ. Microbiol.">
        <title>Genomes of ubiquitous marine and hypersaline Hydrogenovibrio, Thiomicrorhabdus and Thiomicrospira spp. encode a diversity of mechanisms to sustain chemolithoautotrophy in heterogeneous environments.</title>
        <authorList>
            <person name="Scott K.M."/>
            <person name="Williams J."/>
            <person name="Porter C.M.B."/>
            <person name="Russel S."/>
            <person name="Harmer T.L."/>
            <person name="Paul J.H."/>
            <person name="Antonen K.M."/>
            <person name="Bridges M.K."/>
            <person name="Camper G.J."/>
            <person name="Campla C.K."/>
            <person name="Casella L.G."/>
            <person name="Chase E."/>
            <person name="Conrad J.W."/>
            <person name="Cruz M.C."/>
            <person name="Dunlap D.S."/>
            <person name="Duran L."/>
            <person name="Fahsbender E.M."/>
            <person name="Goldsmith D.B."/>
            <person name="Keeley R.F."/>
            <person name="Kondoff M.R."/>
            <person name="Kussy B.I."/>
            <person name="Lane M.K."/>
            <person name="Lawler S."/>
            <person name="Leigh B.A."/>
            <person name="Lewis C."/>
            <person name="Lostal L.M."/>
            <person name="Marking D."/>
            <person name="Mancera P.A."/>
            <person name="McClenthan E.C."/>
            <person name="McIntyre E.A."/>
            <person name="Mine J.A."/>
            <person name="Modi S."/>
            <person name="Moore B.D."/>
            <person name="Morgan W.A."/>
            <person name="Nelson K.M."/>
            <person name="Nguyen K.N."/>
            <person name="Ogburn N."/>
            <person name="Parrino D.G."/>
            <person name="Pedapudi A.D."/>
            <person name="Pelham R.P."/>
            <person name="Preece A.M."/>
            <person name="Rampersad E.A."/>
            <person name="Richardson J.C."/>
            <person name="Rodgers C.M."/>
            <person name="Schaffer B.L."/>
            <person name="Sheridan N.E."/>
            <person name="Solone M.R."/>
            <person name="Staley Z.R."/>
            <person name="Tabuchi M."/>
            <person name="Waide R.J."/>
            <person name="Wanjugi P.W."/>
            <person name="Young S."/>
            <person name="Clum A."/>
            <person name="Daum C."/>
            <person name="Huntemann M."/>
            <person name="Ivanova N."/>
            <person name="Kyrpides N."/>
            <person name="Mikhailova N."/>
            <person name="Palaniappan K."/>
            <person name="Pillay M."/>
            <person name="Reddy T.B.K."/>
            <person name="Shapiro N."/>
            <person name="Stamatis D."/>
            <person name="Varghese N."/>
            <person name="Woyke T."/>
            <person name="Boden R."/>
            <person name="Freyermuth S.K."/>
            <person name="Kerfeld C.A."/>
        </authorList>
    </citation>
    <scope>NUCLEOTIDE SEQUENCE [LARGE SCALE GENOMIC DNA]</scope>
    <source>
        <strain evidence="5 6">JR-2</strain>
    </source>
</reference>
<dbReference type="Pfam" id="PF19077">
    <property type="entry name" value="Big_13"/>
    <property type="match status" value="1"/>
</dbReference>
<dbReference type="Pfam" id="PF00092">
    <property type="entry name" value="VWA"/>
    <property type="match status" value="1"/>
</dbReference>
<evidence type="ECO:0000313" key="6">
    <source>
        <dbReference type="Proteomes" id="UP000285478"/>
    </source>
</evidence>
<dbReference type="InterPro" id="IPR036465">
    <property type="entry name" value="vWFA_dom_sf"/>
</dbReference>
<dbReference type="InterPro" id="IPR041690">
    <property type="entry name" value="Cadherin_5"/>
</dbReference>
<dbReference type="NCBIfam" id="NF012211">
    <property type="entry name" value="tand_rpt_95"/>
    <property type="match status" value="13"/>
</dbReference>
<organism evidence="5 6">
    <name type="scientific">Hydrogenovibrio thermophilus</name>
    <dbReference type="NCBI Taxonomy" id="265883"/>
    <lineage>
        <taxon>Bacteria</taxon>
        <taxon>Pseudomonadati</taxon>
        <taxon>Pseudomonadota</taxon>
        <taxon>Gammaproteobacteria</taxon>
        <taxon>Thiotrichales</taxon>
        <taxon>Piscirickettsiaceae</taxon>
        <taxon>Hydrogenovibrio</taxon>
    </lineage>
</organism>
<protein>
    <submittedName>
        <fullName evidence="5">Tandem-95 repeat protein</fullName>
    </submittedName>
</protein>
<dbReference type="InterPro" id="IPR013783">
    <property type="entry name" value="Ig-like_fold"/>
</dbReference>
<dbReference type="Pfam" id="PF18815">
    <property type="entry name" value="AFP_2"/>
    <property type="match status" value="1"/>
</dbReference>
<dbReference type="InterPro" id="IPR049531">
    <property type="entry name" value="AFP_rpt"/>
</dbReference>
<evidence type="ECO:0000259" key="3">
    <source>
        <dbReference type="PROSITE" id="PS50268"/>
    </source>
</evidence>
<dbReference type="RefSeq" id="WP_128384146.1">
    <property type="nucleotide sequence ID" value="NZ_CP035033.1"/>
</dbReference>
<dbReference type="PANTHER" id="PTHR34720:SF9">
    <property type="entry name" value="BLR4714 PROTEIN"/>
    <property type="match status" value="1"/>
</dbReference>
<dbReference type="InterPro" id="IPR019960">
    <property type="entry name" value="T1SS_VCA0849"/>
</dbReference>
<dbReference type="SUPFAM" id="SSF51120">
    <property type="entry name" value="beta-Roll"/>
    <property type="match status" value="2"/>
</dbReference>
<evidence type="ECO:0000256" key="1">
    <source>
        <dbReference type="SAM" id="MobiDB-lite"/>
    </source>
</evidence>
<dbReference type="KEGG" id="htr:EPV75_00760"/>
<dbReference type="NCBIfam" id="TIGR03661">
    <property type="entry name" value="T1SS_VCA0849"/>
    <property type="match status" value="1"/>
</dbReference>
<dbReference type="SMART" id="SM00327">
    <property type="entry name" value="VWA"/>
    <property type="match status" value="1"/>
</dbReference>
<dbReference type="Gene3D" id="2.60.40.3440">
    <property type="match status" value="12"/>
</dbReference>
<dbReference type="GO" id="GO:0005509">
    <property type="term" value="F:calcium ion binding"/>
    <property type="evidence" value="ECO:0007669"/>
    <property type="project" value="InterPro"/>
</dbReference>
<dbReference type="InterPro" id="IPR002035">
    <property type="entry name" value="VWF_A"/>
</dbReference>
<dbReference type="NCBIfam" id="NF012196">
    <property type="entry name" value="Ig_like_ice"/>
    <property type="match status" value="3"/>
</dbReference>
<dbReference type="Pfam" id="PF17963">
    <property type="entry name" value="Big_9"/>
    <property type="match status" value="1"/>
</dbReference>
<dbReference type="NCBIfam" id="NF033510">
    <property type="entry name" value="Ca_tandemer"/>
    <property type="match status" value="4"/>
</dbReference>
<feature type="domain" description="PA14" evidence="4">
    <location>
        <begin position="1842"/>
        <end position="2011"/>
    </location>
</feature>
<sequence length="2901" mass="302113">MNLTVTPDNDMPVAVDDSASTTEDTALTISAADMLSNDSDIDGDTLSIDSFTQPANGTLVDNGDGTFSYTPNADYNGTDSFTYTVSDGNGGTDTATVNLTVTPDNDMPVAVDDSASTTEDTALTISAADMLSNDSDIDGDTLSIDSFTQPANGTLVDNGDGTFSYTPNADYNGTDSFTYTVSDGNGGTDTATVNLTVTPDNDMPVAVDDSASTTEDTALTISAADMLSNDSDIDGDTLSIDSFTQPANGTLVDNGDGTFSYTPNADYNGTDSFTYTVSDGNGGTDTATVNLTVTPDNDMPVAVDDSASTTEDTALTISAADMLSNDSDIDGDTLSIDSFTQPANGTLVDNGDGTFSYTPNADYNGTDSFTYTVSDGNGGTDTATVNLTVTPDNDMPVAVDDSASTTEDTALTISAADMLSNDSDIDGDTLSIDSFTQPANGTLVDNGDGTFSYTPNADYNGTDSFTYTVSDGNGGTDTATVNLTVTPDNDMPVAVDDSASTTEDTALTISAADMLSNDSDIDGDTLSIDSFTQPANGTLVDNGDGTFSYTPNADYNGTDSFTYTVSDGNGGTDTATVNLTVTPDNDMPVAVDDSASTTEDTALTISAADMLSNDSDIDGDTLSIDSFTQPANGTLVDNGDGTFSYTPNADYNGTDSFTYTVSDGNGGTDTATVNLTVTPDNDMPVAVDDSASTTEDTALTISAADMLSNDSDIDGDTLSIDSFTQPANGTLVDNGDGTFSYTPNADYNGTDSFTYTVSDGNGGTDTATVNLTVTPDNDMPVAVDDSASTTEDTALTISAADMLSNDSDIDGDTLSIDSFTQPANGTLVDNGDGTFSYTPNADYNGTDSFTYTVSDGNGGTDTATVNLTVTPDNDMPVAVDDSASTTEDTALTISAADMLSNDSDIDGDTLSIDSFTQPANGTLVDNGDGTFSYTPNADYNGTDSFTYTVSDGNGGTDTATVNLTVTPDNDMPVAVDDSASTTEDTALTISAADMLSNDSDIDGDTLSIDSFTQPANGTLVDNGDGTFSYTPNADYNGTDSFTYTVSDGNGGTDTATVNLTVTPDNDMPVAVDDSASTTEDTALTISAADMLSNDSDIDGDTLSIDSFTQPANGTLVDNGDGTFSYTPNADYNGTDSFTYTVSDGNGGTDTATVNLTVTPDNDMPVAVDDTVTLNEDAVITGQMDATDVDLPLGENLTFSTTADVEGLTFNSDGSYTFDASSYDDLDQGETQQIIIPVTVTDDQGATADATLTINVEGLNNDLTYVSEAASYHNVVGYFEVDENGLPVGEGTVVIDNQNGMTGGTHLADLDPSKEYGFFIISNAANDVSGNSTITFDVSGDTPVLLIDGAEATQPVYYDTPSFNPDGKDHFILENDGQGGTTISIEDLNLGDADFNDIVMHTNFELQNKIDVTADLAASSDTGDSSTDDLTKDNTPLITGMTESGASVVITDSSDNVVGQGVADQYGNYSITTTALPDGEQTLTVTATDVNGNEAVTTQTVTIDTVAEAGVVTVNSITDDDVVNATESGQIITVSGTATGGDISSGDLVVMTINGTDYSTSVDGDGNWHVDVSGADLASDTAFDVNVVSNDAAGNSVTTTGNSTHTVDTQAWAHIDVLTISPDNVISSSELSQNIPVIGYVKWDAKPGDPIKLYLDGEMIAEGTVSSDTNDQGFYTFSIDVPGSVLAQTDQIIPELTAVVTATDSAGNSFTASTTEVYGVDTEATPGTVTIDSVTGDNAVDTDESTQMVPISGTANGGDIQAGDEVTVTVNDQEYSTTVGSDGRWSIDVSGSDLVADADLTITANVLSSDAYGNQVESEGSRTYDLIENTAPDAQDDGAISSSLFFGLQGEYFGTNTQLSNISQFRELVENNTPDATFKAQNIDYQYGSGDVGRGTNLQTFLGSDADSLSNDPGNTSDAGIHLYGSIYLEAGTYNFKVNADDGYQIMIDGNAVAEVDYNQSSTTQTHAAFTITESGYHSIDMIWWDQGGSYVFQPELSSDGGHTYSTLDPSSLLSSENASDGLIVAEDNTLEIAPEQLLANDTDADGDSLSITDVSNAQNGQVVLNGDGSVTFTPAPDFFGAASFDYTISDGNGGTDTATVTVNVLPVNDVPVAHDETVEMDFEAASSNPGSGDGSTTTSITTNVVIALDISGSMDSDNRLELAKDALENMINAYDGQGSVNVKLVTFNSSGEVQTNTQSEVWMTAEEAINVIESLDANGYTNYEDAVYETYHNYSEPQADQTVAYFISDGEPTTERSGDGDYDYLSSWAQDGWNAFVGQYVDSLNVVALGDGISDLSYLETLAGAGNDVSEVIEVRNASELDEALTPAGTTLSVTGDLTDNVTDQEGDVSFTSISVGGVAYTASDFANGQTIALDGDGQLSVDFANGTYTYTASASEFDSDVVKTFTVNAQDEDGATVSFNVNIDVNVDDQASAPNVSLNIGDAVEVQEPVSNQNVWQGFDSKSDVITNPTYSTYNYNHSRNFSDDSDQIDIGNKSNQWIETEGGDDAVYIGNDDNGGINTGDGDDRVLIGDDANATIELEGGNDQLDIRGDADYINAGSGNDQVHIGDDATGTIELGAGDDELNIGDDSDYINAGEGNDRVYIGDEVKGTIDMGSGNDYLFVGGRLNGYIYGQSGTDSLVLDHYSLADYQNNVDGLRWKVNGFENILFGDGEVIGDSSAFASGEATSYHYALDVSASLTDQDGSETLSDVTINGLPADNSVSLQGTGVFDNGDGTYRIELQEDGSIADDVTMVSSRELTESELSDVHAAVTATEAAGGDTATTEVNEDEVHFLYGDDNEAEHFVIHDEAQSVEIENFDIEHDTLDLSEVIDDTPVDADDLSNYLNMIDNGDGTTTVNIDSDGDGDSSTGEQTQVVLDTYVDTNTDLNIQIDDQNIDYQNE</sequence>